<evidence type="ECO:0000256" key="1">
    <source>
        <dbReference type="ARBA" id="ARBA00004752"/>
    </source>
</evidence>
<dbReference type="RefSeq" id="WP_053342686.1">
    <property type="nucleotide sequence ID" value="NZ_LFOM01000041.1"/>
</dbReference>
<keyword evidence="3 12" id="KW-0963">Cytoplasm</keyword>
<dbReference type="PANTHER" id="PTHR23135">
    <property type="entry name" value="MUR LIGASE FAMILY MEMBER"/>
    <property type="match status" value="1"/>
</dbReference>
<dbReference type="InterPro" id="IPR000713">
    <property type="entry name" value="Mur_ligase_N"/>
</dbReference>
<feature type="binding site" evidence="12">
    <location>
        <position position="381"/>
    </location>
    <ligand>
        <name>meso-2,6-diaminopimelate</name>
        <dbReference type="ChEBI" id="CHEBI:57791"/>
    </ligand>
</feature>
<feature type="binding site" evidence="12">
    <location>
        <position position="30"/>
    </location>
    <ligand>
        <name>UDP-N-acetyl-alpha-D-muramoyl-L-alanyl-D-glutamate</name>
        <dbReference type="ChEBI" id="CHEBI:83900"/>
    </ligand>
</feature>
<dbReference type="SUPFAM" id="SSF63418">
    <property type="entry name" value="MurE/MurF N-terminal domain"/>
    <property type="match status" value="1"/>
</dbReference>
<keyword evidence="4 12" id="KW-0436">Ligase</keyword>
<dbReference type="InterPro" id="IPR004101">
    <property type="entry name" value="Mur_ligase_C"/>
</dbReference>
<dbReference type="PANTHER" id="PTHR23135:SF4">
    <property type="entry name" value="UDP-N-ACETYLMURAMOYL-L-ALANYL-D-GLUTAMATE--2,6-DIAMINOPIMELATE LIGASE MURE HOMOLOG, CHLOROPLASTIC"/>
    <property type="match status" value="1"/>
</dbReference>
<dbReference type="GO" id="GO:0051301">
    <property type="term" value="P:cell division"/>
    <property type="evidence" value="ECO:0007669"/>
    <property type="project" value="UniProtKB-KW"/>
</dbReference>
<feature type="domain" description="Mur ligase C-terminal" evidence="15">
    <location>
        <begin position="330"/>
        <end position="457"/>
    </location>
</feature>
<evidence type="ECO:0000256" key="9">
    <source>
        <dbReference type="ARBA" id="ARBA00022984"/>
    </source>
</evidence>
<evidence type="ECO:0000256" key="5">
    <source>
        <dbReference type="ARBA" id="ARBA00022618"/>
    </source>
</evidence>
<dbReference type="SUPFAM" id="SSF53623">
    <property type="entry name" value="MurD-like peptide ligases, catalytic domain"/>
    <property type="match status" value="1"/>
</dbReference>
<evidence type="ECO:0000256" key="2">
    <source>
        <dbReference type="ARBA" id="ARBA00005898"/>
    </source>
</evidence>
<reference evidence="19 20" key="1">
    <citation type="submission" date="2019-04" db="EMBL/GenBank/DDBJ databases">
        <title>Genome sequencing of Clostridium botulinum Groups I-IV and Clostridium butyricum.</title>
        <authorList>
            <person name="Brunt J."/>
            <person name="Van Vliet A.H.M."/>
            <person name="Stringer S.C."/>
            <person name="Carter A.T."/>
            <person name="Peck M.W."/>
        </authorList>
    </citation>
    <scope>NUCLEOTIDE SEQUENCE [LARGE SCALE GENOMIC DNA]</scope>
    <source>
        <strain evidence="17 20">1605</strain>
        <strain evidence="18 19">CB-K-33E</strain>
    </source>
</reference>
<dbReference type="NCBIfam" id="NF001124">
    <property type="entry name" value="PRK00139.1-2"/>
    <property type="match status" value="1"/>
</dbReference>
<dbReference type="GO" id="GO:0004326">
    <property type="term" value="F:tetrahydrofolylpolyglutamate synthase activity"/>
    <property type="evidence" value="ECO:0007669"/>
    <property type="project" value="InterPro"/>
</dbReference>
<dbReference type="EC" id="6.3.2.13" evidence="12"/>
<keyword evidence="7 12" id="KW-0067">ATP-binding</keyword>
<evidence type="ECO:0000313" key="20">
    <source>
        <dbReference type="Proteomes" id="UP000476820"/>
    </source>
</evidence>
<dbReference type="GO" id="GO:0009252">
    <property type="term" value="P:peptidoglycan biosynthetic process"/>
    <property type="evidence" value="ECO:0007669"/>
    <property type="project" value="UniProtKB-UniRule"/>
</dbReference>
<feature type="modified residue" description="N6-carboxylysine" evidence="12">
    <location>
        <position position="220"/>
    </location>
</feature>
<dbReference type="Pfam" id="PF08245">
    <property type="entry name" value="Mur_ligase_M"/>
    <property type="match status" value="1"/>
</dbReference>
<dbReference type="Pfam" id="PF01225">
    <property type="entry name" value="Mur_ligase"/>
    <property type="match status" value="1"/>
</dbReference>
<comment type="function">
    <text evidence="12">Catalyzes the addition of meso-diaminopimelic acid to the nucleotide precursor UDP-N-acetylmuramoyl-L-alanyl-D-glutamate (UMAG) in the biosynthesis of bacterial cell-wall peptidoglycan.</text>
</comment>
<dbReference type="SUPFAM" id="SSF53244">
    <property type="entry name" value="MurD-like peptide ligases, peptide-binding domain"/>
    <property type="match status" value="1"/>
</dbReference>
<comment type="caution">
    <text evidence="17">The sequence shown here is derived from an EMBL/GenBank/DDBJ whole genome shotgun (WGS) entry which is preliminary data.</text>
</comment>
<feature type="binding site" evidence="12">
    <location>
        <position position="459"/>
    </location>
    <ligand>
        <name>meso-2,6-diaminopimelate</name>
        <dbReference type="ChEBI" id="CHEBI:57791"/>
    </ligand>
</feature>
<dbReference type="PROSITE" id="PS01011">
    <property type="entry name" value="FOLYLPOLYGLU_SYNT_1"/>
    <property type="match status" value="1"/>
</dbReference>
<keyword evidence="11 12" id="KW-0961">Cell wall biogenesis/degradation</keyword>
<dbReference type="GO" id="GO:0071555">
    <property type="term" value="P:cell wall organization"/>
    <property type="evidence" value="ECO:0007669"/>
    <property type="project" value="UniProtKB-KW"/>
</dbReference>
<evidence type="ECO:0000256" key="3">
    <source>
        <dbReference type="ARBA" id="ARBA00022490"/>
    </source>
</evidence>
<organism evidence="17 20">
    <name type="scientific">Clostridium botulinum</name>
    <dbReference type="NCBI Taxonomy" id="1491"/>
    <lineage>
        <taxon>Bacteria</taxon>
        <taxon>Bacillati</taxon>
        <taxon>Bacillota</taxon>
        <taxon>Clostridia</taxon>
        <taxon>Eubacteriales</taxon>
        <taxon>Clostridiaceae</taxon>
        <taxon>Clostridium</taxon>
    </lineage>
</organism>
<dbReference type="GO" id="GO:0008360">
    <property type="term" value="P:regulation of cell shape"/>
    <property type="evidence" value="ECO:0007669"/>
    <property type="project" value="UniProtKB-KW"/>
</dbReference>
<comment type="pathway">
    <text evidence="1 12 13">Cell wall biogenesis; peptidoglycan biosynthesis.</text>
</comment>
<dbReference type="EMBL" id="SWVK01000001">
    <property type="protein sequence ID" value="NFN33591.1"/>
    <property type="molecule type" value="Genomic_DNA"/>
</dbReference>
<accession>A0A0L9Y5S3</accession>
<evidence type="ECO:0000313" key="18">
    <source>
        <dbReference type="EMBL" id="NFN33591.1"/>
    </source>
</evidence>
<evidence type="ECO:0000313" key="19">
    <source>
        <dbReference type="Proteomes" id="UP000473681"/>
    </source>
</evidence>
<dbReference type="InterPro" id="IPR013221">
    <property type="entry name" value="Mur_ligase_cen"/>
</dbReference>
<dbReference type="InterPro" id="IPR036615">
    <property type="entry name" value="Mur_ligase_C_dom_sf"/>
</dbReference>
<dbReference type="NCBIfam" id="NF001126">
    <property type="entry name" value="PRK00139.1-4"/>
    <property type="match status" value="1"/>
</dbReference>
<keyword evidence="10 12" id="KW-0131">Cell cycle</keyword>
<dbReference type="GO" id="GO:0000287">
    <property type="term" value="F:magnesium ion binding"/>
    <property type="evidence" value="ECO:0007669"/>
    <property type="project" value="UniProtKB-UniRule"/>
</dbReference>
<keyword evidence="9 12" id="KW-0573">Peptidoglycan synthesis</keyword>
<sequence length="484" mass="54865">MNLKDILKGIDYKLVQGSLDKEISSVNYDSRKVKKSDIFICIKGYATDGHKYIQKAIENGASVIIMQDDIEVVNKNISVIKVKDTRKALALIGINYYDNPSKKMKIIGITGTNGKTTTAFMIKSILESNGKKVGLIGTIANYIGNEKLHTERTTPESLELQELFNNMVNKGVEYCVMEVSSHSLELDRVYGVDFEVGIFTNLTRDHLDFHKTFENYYNSKFKLFKRSNIRIINNDDNYGKQVIKDLNKLKAKNIYEYSIREDSNFKAFDEKMGSKNISFKVNLEKEEEFILSIPGEYNIYNALGAIGACYKLNIPMDAIREGINKVIVPGRCERTATNYNLPYDIIIDYAHTPDGLQNILETARGFTQGRLIAIFGCGGDRDKVKRPQMGKIGTDIADIAIVTSDNPRSEEPMKIIEDILVGIEKDNYEVIENRKDAIKKAMDIAKENDVIVIAGKGHETYQILKDKTIHFDEREIVKQILDDK</sequence>
<comment type="caution">
    <text evidence="12">Lacks conserved residue(s) required for the propagation of feature annotation.</text>
</comment>
<dbReference type="Gene3D" id="3.40.1390.10">
    <property type="entry name" value="MurE/MurF, N-terminal domain"/>
    <property type="match status" value="1"/>
</dbReference>
<dbReference type="GO" id="GO:0005524">
    <property type="term" value="F:ATP binding"/>
    <property type="evidence" value="ECO:0007669"/>
    <property type="project" value="UniProtKB-UniRule"/>
</dbReference>
<dbReference type="Gene3D" id="3.90.190.20">
    <property type="entry name" value="Mur ligase, C-terminal domain"/>
    <property type="match status" value="1"/>
</dbReference>
<feature type="binding site" evidence="12">
    <location>
        <position position="455"/>
    </location>
    <ligand>
        <name>meso-2,6-diaminopimelate</name>
        <dbReference type="ChEBI" id="CHEBI:57791"/>
    </ligand>
</feature>
<dbReference type="Pfam" id="PF02875">
    <property type="entry name" value="Mur_ligase_C"/>
    <property type="match status" value="1"/>
</dbReference>
<protein>
    <recommendedName>
        <fullName evidence="12">UDP-N-acetylmuramoyl-L-alanyl-D-glutamate--2,6-diaminopimelate ligase</fullName>
        <ecNumber evidence="12">6.3.2.13</ecNumber>
    </recommendedName>
    <alternativeName>
        <fullName evidence="12">Meso-A2pm-adding enzyme</fullName>
    </alternativeName>
    <alternativeName>
        <fullName evidence="12">Meso-diaminopimelate-adding enzyme</fullName>
    </alternativeName>
    <alternativeName>
        <fullName evidence="12">UDP-MurNAc-L-Ala-D-Glu:meso-diaminopimelate ligase</fullName>
    </alternativeName>
    <alternativeName>
        <fullName evidence="12">UDP-MurNAc-tripeptide synthetase</fullName>
    </alternativeName>
    <alternativeName>
        <fullName evidence="12">UDP-N-acetylmuramyl-tripeptide synthetase</fullName>
    </alternativeName>
</protein>
<evidence type="ECO:0000256" key="7">
    <source>
        <dbReference type="ARBA" id="ARBA00022840"/>
    </source>
</evidence>
<evidence type="ECO:0000259" key="14">
    <source>
        <dbReference type="Pfam" id="PF01225"/>
    </source>
</evidence>
<keyword evidence="8 12" id="KW-0133">Cell shape</keyword>
<proteinExistence type="inferred from homology"/>
<evidence type="ECO:0000256" key="11">
    <source>
        <dbReference type="ARBA" id="ARBA00023316"/>
    </source>
</evidence>
<dbReference type="EMBL" id="SWOV01000004">
    <property type="protein sequence ID" value="NFF86794.1"/>
    <property type="molecule type" value="Genomic_DNA"/>
</dbReference>
<evidence type="ECO:0000313" key="17">
    <source>
        <dbReference type="EMBL" id="NFF86794.1"/>
    </source>
</evidence>
<name>A0A0L9Y5S3_CLOBO</name>
<evidence type="ECO:0000256" key="4">
    <source>
        <dbReference type="ARBA" id="ARBA00022598"/>
    </source>
</evidence>
<comment type="cofactor">
    <cofactor evidence="12">
        <name>Mg(2+)</name>
        <dbReference type="ChEBI" id="CHEBI:18420"/>
    </cofactor>
</comment>
<dbReference type="UniPathway" id="UPA00219"/>
<feature type="binding site" evidence="12">
    <location>
        <position position="188"/>
    </location>
    <ligand>
        <name>UDP-N-acetyl-alpha-D-muramoyl-L-alanyl-D-glutamate</name>
        <dbReference type="ChEBI" id="CHEBI:83900"/>
    </ligand>
</feature>
<evidence type="ECO:0000259" key="15">
    <source>
        <dbReference type="Pfam" id="PF02875"/>
    </source>
</evidence>
<dbReference type="Proteomes" id="UP000473681">
    <property type="component" value="Unassembled WGS sequence"/>
</dbReference>
<dbReference type="InterPro" id="IPR035911">
    <property type="entry name" value="MurE/MurF_N"/>
</dbReference>
<feature type="binding site" evidence="12">
    <location>
        <position position="180"/>
    </location>
    <ligand>
        <name>UDP-N-acetyl-alpha-D-muramoyl-L-alanyl-D-glutamate</name>
        <dbReference type="ChEBI" id="CHEBI:83900"/>
    </ligand>
</feature>
<comment type="catalytic activity">
    <reaction evidence="12">
        <text>UDP-N-acetyl-alpha-D-muramoyl-L-alanyl-D-glutamate + meso-2,6-diaminopimelate + ATP = UDP-N-acetyl-alpha-D-muramoyl-L-alanyl-gamma-D-glutamyl-meso-2,6-diaminopimelate + ADP + phosphate + H(+)</text>
        <dbReference type="Rhea" id="RHEA:23676"/>
        <dbReference type="ChEBI" id="CHEBI:15378"/>
        <dbReference type="ChEBI" id="CHEBI:30616"/>
        <dbReference type="ChEBI" id="CHEBI:43474"/>
        <dbReference type="ChEBI" id="CHEBI:57791"/>
        <dbReference type="ChEBI" id="CHEBI:83900"/>
        <dbReference type="ChEBI" id="CHEBI:83905"/>
        <dbReference type="ChEBI" id="CHEBI:456216"/>
        <dbReference type="EC" id="6.3.2.13"/>
    </reaction>
</comment>
<dbReference type="GO" id="GO:0005737">
    <property type="term" value="C:cytoplasm"/>
    <property type="evidence" value="ECO:0007669"/>
    <property type="project" value="UniProtKB-SubCell"/>
</dbReference>
<dbReference type="Gene3D" id="3.40.1190.10">
    <property type="entry name" value="Mur-like, catalytic domain"/>
    <property type="match status" value="1"/>
</dbReference>
<feature type="short sequence motif" description="Meso-diaminopimelate recognition motif" evidence="12">
    <location>
        <begin position="405"/>
        <end position="408"/>
    </location>
</feature>
<dbReference type="InterPro" id="IPR018109">
    <property type="entry name" value="Folylpolyglutamate_synth_CS"/>
</dbReference>
<dbReference type="OrthoDB" id="9800958at2"/>
<evidence type="ECO:0000259" key="16">
    <source>
        <dbReference type="Pfam" id="PF08245"/>
    </source>
</evidence>
<dbReference type="GO" id="GO:0008765">
    <property type="term" value="F:UDP-N-acetylmuramoylalanyl-D-glutamate-2,6-diaminopimelate ligase activity"/>
    <property type="evidence" value="ECO:0007669"/>
    <property type="project" value="UniProtKB-UniRule"/>
</dbReference>
<feature type="domain" description="Mur ligase central" evidence="16">
    <location>
        <begin position="109"/>
        <end position="308"/>
    </location>
</feature>
<dbReference type="AlphaFoldDB" id="A0A0L9Y5S3"/>
<dbReference type="NCBIfam" id="TIGR01085">
    <property type="entry name" value="murE"/>
    <property type="match status" value="1"/>
</dbReference>
<feature type="binding site" evidence="12">
    <location>
        <begin position="111"/>
        <end position="117"/>
    </location>
    <ligand>
        <name>ATP</name>
        <dbReference type="ChEBI" id="CHEBI:30616"/>
    </ligand>
</feature>
<keyword evidence="5 12" id="KW-0132">Cell division</keyword>
<comment type="PTM">
    <text evidence="12">Carboxylation is probably crucial for Mg(2+) binding and, consequently, for the gamma-phosphate positioning of ATP.</text>
</comment>
<feature type="domain" description="Mur ligase N-terminal catalytic" evidence="14">
    <location>
        <begin position="22"/>
        <end position="96"/>
    </location>
</feature>
<gene>
    <name evidence="12" type="primary">murE</name>
    <name evidence="17" type="ORF">FC774_02585</name>
    <name evidence="18" type="ORF">FDB51_00300</name>
</gene>
<dbReference type="InterPro" id="IPR005761">
    <property type="entry name" value="UDP-N-AcMur-Glu-dNH2Pim_ligase"/>
</dbReference>
<evidence type="ECO:0000256" key="12">
    <source>
        <dbReference type="HAMAP-Rule" id="MF_00208"/>
    </source>
</evidence>
<evidence type="ECO:0000256" key="13">
    <source>
        <dbReference type="RuleBase" id="RU004135"/>
    </source>
</evidence>
<comment type="similarity">
    <text evidence="2 12">Belongs to the MurCDEF family. MurE subfamily.</text>
</comment>
<feature type="binding site" evidence="12">
    <location>
        <begin position="153"/>
        <end position="154"/>
    </location>
    <ligand>
        <name>UDP-N-acetyl-alpha-D-muramoyl-L-alanyl-D-glutamate</name>
        <dbReference type="ChEBI" id="CHEBI:83900"/>
    </ligand>
</feature>
<dbReference type="Proteomes" id="UP000476820">
    <property type="component" value="Unassembled WGS sequence"/>
</dbReference>
<dbReference type="HAMAP" id="MF_00208">
    <property type="entry name" value="MurE"/>
    <property type="match status" value="1"/>
</dbReference>
<comment type="subcellular location">
    <subcellularLocation>
        <location evidence="12 13">Cytoplasm</location>
    </subcellularLocation>
</comment>
<feature type="binding site" evidence="12">
    <location>
        <begin position="405"/>
        <end position="408"/>
    </location>
    <ligand>
        <name>meso-2,6-diaminopimelate</name>
        <dbReference type="ChEBI" id="CHEBI:57791"/>
    </ligand>
</feature>
<evidence type="ECO:0000256" key="6">
    <source>
        <dbReference type="ARBA" id="ARBA00022741"/>
    </source>
</evidence>
<keyword evidence="12" id="KW-0460">Magnesium</keyword>
<dbReference type="InterPro" id="IPR036565">
    <property type="entry name" value="Mur-like_cat_sf"/>
</dbReference>
<evidence type="ECO:0000256" key="8">
    <source>
        <dbReference type="ARBA" id="ARBA00022960"/>
    </source>
</evidence>
<keyword evidence="6 12" id="KW-0547">Nucleotide-binding</keyword>
<evidence type="ECO:0000256" key="10">
    <source>
        <dbReference type="ARBA" id="ARBA00023306"/>
    </source>
</evidence>